<dbReference type="Pfam" id="PF07295">
    <property type="entry name" value="DUF1451"/>
    <property type="match status" value="1"/>
</dbReference>
<proteinExistence type="predicted"/>
<keyword evidence="2" id="KW-1185">Reference proteome</keyword>
<gene>
    <name evidence="1" type="ORF">PUN32_00175</name>
</gene>
<evidence type="ECO:0000313" key="2">
    <source>
        <dbReference type="Proteomes" id="UP001216189"/>
    </source>
</evidence>
<evidence type="ECO:0000313" key="1">
    <source>
        <dbReference type="EMBL" id="MDE1513426.1"/>
    </source>
</evidence>
<comment type="caution">
    <text evidence="1">The sequence shown here is derived from an EMBL/GenBank/DDBJ whole genome shotgun (WGS) entry which is preliminary data.</text>
</comment>
<accession>A0ABT5UVJ7</accession>
<dbReference type="RefSeq" id="WP_274721215.1">
    <property type="nucleotide sequence ID" value="NZ_JARBFT010000001.1"/>
</dbReference>
<dbReference type="InterPro" id="IPR009912">
    <property type="entry name" value="DUF1451"/>
</dbReference>
<organism evidence="1 2">
    <name type="scientific">Vibrio chanodichtyis</name>
    <dbReference type="NCBI Taxonomy" id="3027932"/>
    <lineage>
        <taxon>Bacteria</taxon>
        <taxon>Pseudomonadati</taxon>
        <taxon>Pseudomonadota</taxon>
        <taxon>Gammaproteobacteria</taxon>
        <taxon>Vibrionales</taxon>
        <taxon>Vibrionaceae</taxon>
        <taxon>Vibrio</taxon>
    </lineage>
</organism>
<sequence>MPKQKASYEALLAEVVETLKHSSDGVHEIVQSSAKYVNAANDLTKDELALISAYIEADLKEFSERVEQSKSGPFYLMITNSIWQGLLDITDRTSVEWRELFADLEHQGLYQVGDMIGLGILVCDHCGHKTEFTHPTVVEPCTQCGGKAFSRQALKP</sequence>
<protein>
    <submittedName>
        <fullName evidence="1">Zinc ribbon-containing protein</fullName>
    </submittedName>
</protein>
<name>A0ABT5UVJ7_9VIBR</name>
<dbReference type="Proteomes" id="UP001216189">
    <property type="component" value="Unassembled WGS sequence"/>
</dbReference>
<reference evidence="1 2" key="1">
    <citation type="submission" date="2023-02" db="EMBL/GenBank/DDBJ databases">
        <title>Vibrio intestini sp. nov., a close relative of Vibrio cholerae isolated from the intestine of Healthy Culter dabryi.</title>
        <authorList>
            <person name="Wu N."/>
        </authorList>
    </citation>
    <scope>NUCLEOTIDE SEQUENCE [LARGE SCALE GENOMIC DNA]</scope>
    <source>
        <strain evidence="1 2">DSL-7</strain>
    </source>
</reference>
<dbReference type="NCBIfam" id="NF008261">
    <property type="entry name" value="PRK11032.1"/>
    <property type="match status" value="1"/>
</dbReference>
<dbReference type="EMBL" id="JARBFT010000001">
    <property type="protein sequence ID" value="MDE1513426.1"/>
    <property type="molecule type" value="Genomic_DNA"/>
</dbReference>